<organism evidence="1">
    <name type="scientific">marine sediment metagenome</name>
    <dbReference type="NCBI Taxonomy" id="412755"/>
    <lineage>
        <taxon>unclassified sequences</taxon>
        <taxon>metagenomes</taxon>
        <taxon>ecological metagenomes</taxon>
    </lineage>
</organism>
<protein>
    <submittedName>
        <fullName evidence="1">Uncharacterized protein</fullName>
    </submittedName>
</protein>
<sequence>MEQLFPEKRKLDGTGGTVIPPFFASFYAKRWNSYLLTNRHDWNGWNSSTGGRPPSNISFDLLKEENGENDLMGDAYRPPHQLFHPFQPSVIEPEKLFHLKTGLFHRQKGEKSVGKFVKLTCKECGVVFLLEAKDPKEGTVAKETAICRHLNLMRQGEAFEQHKHSNFKWEVGR</sequence>
<reference evidence="1" key="1">
    <citation type="journal article" date="2015" name="Nature">
        <title>Complex archaea that bridge the gap between prokaryotes and eukaryotes.</title>
        <authorList>
            <person name="Spang A."/>
            <person name="Saw J.H."/>
            <person name="Jorgensen S.L."/>
            <person name="Zaremba-Niedzwiedzka K."/>
            <person name="Martijn J."/>
            <person name="Lind A.E."/>
            <person name="van Eijk R."/>
            <person name="Schleper C."/>
            <person name="Guy L."/>
            <person name="Ettema T.J."/>
        </authorList>
    </citation>
    <scope>NUCLEOTIDE SEQUENCE</scope>
</reference>
<evidence type="ECO:0000313" key="1">
    <source>
        <dbReference type="EMBL" id="KKM08030.1"/>
    </source>
</evidence>
<accession>A0A0F9HAF8</accession>
<dbReference type="EMBL" id="LAZR01015642">
    <property type="protein sequence ID" value="KKM08030.1"/>
    <property type="molecule type" value="Genomic_DNA"/>
</dbReference>
<proteinExistence type="predicted"/>
<comment type="caution">
    <text evidence="1">The sequence shown here is derived from an EMBL/GenBank/DDBJ whole genome shotgun (WGS) entry which is preliminary data.</text>
</comment>
<name>A0A0F9HAF8_9ZZZZ</name>
<dbReference type="AlphaFoldDB" id="A0A0F9HAF8"/>
<gene>
    <name evidence="1" type="ORF">LCGC14_1728000</name>
</gene>